<dbReference type="EMBL" id="BJXB01000007">
    <property type="protein sequence ID" value="GEM46256.1"/>
    <property type="molecule type" value="Genomic_DNA"/>
</dbReference>
<keyword evidence="10" id="KW-1185">Reference proteome</keyword>
<evidence type="ECO:0000259" key="8">
    <source>
        <dbReference type="PROSITE" id="PS50928"/>
    </source>
</evidence>
<keyword evidence="6 7" id="KW-0472">Membrane</keyword>
<comment type="caution">
    <text evidence="9">The sequence shown here is derived from an EMBL/GenBank/DDBJ whole genome shotgun (WGS) entry which is preliminary data.</text>
</comment>
<evidence type="ECO:0000256" key="7">
    <source>
        <dbReference type="RuleBase" id="RU363032"/>
    </source>
</evidence>
<evidence type="ECO:0000256" key="2">
    <source>
        <dbReference type="ARBA" id="ARBA00022448"/>
    </source>
</evidence>
<organism evidence="9 10">
    <name type="scientific">Deinococcus cellulosilyticus (strain DSM 18568 / NBRC 106333 / KACC 11606 / 5516J-15)</name>
    <dbReference type="NCBI Taxonomy" id="1223518"/>
    <lineage>
        <taxon>Bacteria</taxon>
        <taxon>Thermotogati</taxon>
        <taxon>Deinococcota</taxon>
        <taxon>Deinococci</taxon>
        <taxon>Deinococcales</taxon>
        <taxon>Deinococcaceae</taxon>
        <taxon>Deinococcus</taxon>
    </lineage>
</organism>
<feature type="transmembrane region" description="Helical" evidence="7">
    <location>
        <begin position="138"/>
        <end position="157"/>
    </location>
</feature>
<dbReference type="CDD" id="cd06261">
    <property type="entry name" value="TM_PBP2"/>
    <property type="match status" value="1"/>
</dbReference>
<comment type="subcellular location">
    <subcellularLocation>
        <location evidence="1 7">Cell membrane</location>
        <topology evidence="1 7">Multi-pass membrane protein</topology>
    </subcellularLocation>
</comment>
<dbReference type="PANTHER" id="PTHR43227">
    <property type="entry name" value="BLL4140 PROTEIN"/>
    <property type="match status" value="1"/>
</dbReference>
<dbReference type="GO" id="GO:0055085">
    <property type="term" value="P:transmembrane transport"/>
    <property type="evidence" value="ECO:0007669"/>
    <property type="project" value="InterPro"/>
</dbReference>
<keyword evidence="4 7" id="KW-0812">Transmembrane</keyword>
<dbReference type="InterPro" id="IPR035906">
    <property type="entry name" value="MetI-like_sf"/>
</dbReference>
<evidence type="ECO:0000313" key="9">
    <source>
        <dbReference type="EMBL" id="GEM46256.1"/>
    </source>
</evidence>
<feature type="domain" description="ABC transmembrane type-1" evidence="8">
    <location>
        <begin position="101"/>
        <end position="315"/>
    </location>
</feature>
<evidence type="ECO:0000256" key="1">
    <source>
        <dbReference type="ARBA" id="ARBA00004651"/>
    </source>
</evidence>
<dbReference type="Pfam" id="PF00528">
    <property type="entry name" value="BPD_transp_1"/>
    <property type="match status" value="1"/>
</dbReference>
<dbReference type="InterPro" id="IPR000515">
    <property type="entry name" value="MetI-like"/>
</dbReference>
<dbReference type="InterPro" id="IPR050809">
    <property type="entry name" value="UgpAE/MalFG_permease"/>
</dbReference>
<reference evidence="9 10" key="1">
    <citation type="submission" date="2019-07" db="EMBL/GenBank/DDBJ databases">
        <title>Whole genome shotgun sequence of Deinococcus cellulosilyticus NBRC 106333.</title>
        <authorList>
            <person name="Hosoyama A."/>
            <person name="Uohara A."/>
            <person name="Ohji S."/>
            <person name="Ichikawa N."/>
        </authorList>
    </citation>
    <scope>NUCLEOTIDE SEQUENCE [LARGE SCALE GENOMIC DNA]</scope>
    <source>
        <strain evidence="9 10">NBRC 106333</strain>
    </source>
</reference>
<name>A0A511N1N3_DEIC1</name>
<evidence type="ECO:0000256" key="6">
    <source>
        <dbReference type="ARBA" id="ARBA00023136"/>
    </source>
</evidence>
<feature type="transmembrane region" description="Helical" evidence="7">
    <location>
        <begin position="195"/>
        <end position="217"/>
    </location>
</feature>
<dbReference type="GO" id="GO:0005886">
    <property type="term" value="C:plasma membrane"/>
    <property type="evidence" value="ECO:0007669"/>
    <property type="project" value="UniProtKB-SubCell"/>
</dbReference>
<feature type="transmembrane region" description="Helical" evidence="7">
    <location>
        <begin position="105"/>
        <end position="126"/>
    </location>
</feature>
<protein>
    <submittedName>
        <fullName evidence="9">Alpha-glucoside ABC transporter permease</fullName>
    </submittedName>
</protein>
<dbReference type="RefSeq" id="WP_222594731.1">
    <property type="nucleotide sequence ID" value="NZ_BJXB01000007.1"/>
</dbReference>
<dbReference type="SUPFAM" id="SSF160964">
    <property type="entry name" value="MalF N-terminal region-like"/>
    <property type="match status" value="1"/>
</dbReference>
<dbReference type="Gene3D" id="1.10.3720.10">
    <property type="entry name" value="MetI-like"/>
    <property type="match status" value="1"/>
</dbReference>
<proteinExistence type="inferred from homology"/>
<feature type="transmembrane region" description="Helical" evidence="7">
    <location>
        <begin position="296"/>
        <end position="315"/>
    </location>
</feature>
<evidence type="ECO:0000256" key="5">
    <source>
        <dbReference type="ARBA" id="ARBA00022989"/>
    </source>
</evidence>
<comment type="similarity">
    <text evidence="7">Belongs to the binding-protein-dependent transport system permease family.</text>
</comment>
<dbReference type="Proteomes" id="UP000321306">
    <property type="component" value="Unassembled WGS sequence"/>
</dbReference>
<feature type="transmembrane region" description="Helical" evidence="7">
    <location>
        <begin position="238"/>
        <end position="263"/>
    </location>
</feature>
<dbReference type="PANTHER" id="PTHR43227:SF8">
    <property type="entry name" value="DIACETYLCHITOBIOSE UPTAKE SYSTEM PERMEASE PROTEIN DASB"/>
    <property type="match status" value="1"/>
</dbReference>
<dbReference type="PROSITE" id="PS50928">
    <property type="entry name" value="ABC_TM1"/>
    <property type="match status" value="1"/>
</dbReference>
<keyword evidence="5 7" id="KW-1133">Transmembrane helix</keyword>
<gene>
    <name evidence="9" type="ORF">DC3_18910</name>
</gene>
<keyword evidence="3" id="KW-1003">Cell membrane</keyword>
<sequence length="327" mass="36618">MWEKLTYAFVMPALILAGIWLYLQLTEALLARLPRRTQPALRPWVWMAPALLLLLVIVLWPVLQSVVLSFQKVSGDQLSGPFVGLQNYIRAFTDTQMRGSMLNNLYWIIFFTGFTVGIGLALAVLVNRVRFGGPVKTILFMPMAISFVATGVIWRFMYAYRPEGSPQIGTLNALMTGLFQQPPVTWLLQQPGNNIALIVVGVWMFTGFCLVILNAGLRGLPEEVHEAARVDGASEWQVFRKVTVPLLAPTISVVATTMVINALKMFDIVYVMTAGNYGTDVIANQIYKQLYSSRDLGMASTLAVILLVFILPFMVQNVRRFHAQENR</sequence>
<dbReference type="SUPFAM" id="SSF161098">
    <property type="entry name" value="MetI-like"/>
    <property type="match status" value="1"/>
</dbReference>
<feature type="transmembrane region" description="Helical" evidence="7">
    <location>
        <begin position="44"/>
        <end position="63"/>
    </location>
</feature>
<dbReference type="AlphaFoldDB" id="A0A511N1N3"/>
<evidence type="ECO:0000256" key="4">
    <source>
        <dbReference type="ARBA" id="ARBA00022692"/>
    </source>
</evidence>
<accession>A0A511N1N3</accession>
<evidence type="ECO:0000313" key="10">
    <source>
        <dbReference type="Proteomes" id="UP000321306"/>
    </source>
</evidence>
<evidence type="ECO:0000256" key="3">
    <source>
        <dbReference type="ARBA" id="ARBA00022475"/>
    </source>
</evidence>
<feature type="transmembrane region" description="Helical" evidence="7">
    <location>
        <begin position="6"/>
        <end position="23"/>
    </location>
</feature>
<keyword evidence="2 7" id="KW-0813">Transport</keyword>